<dbReference type="EMBL" id="JAPFFF010000009">
    <property type="protein sequence ID" value="KAK8882565.1"/>
    <property type="molecule type" value="Genomic_DNA"/>
</dbReference>
<accession>A0ABR2JUS4</accession>
<proteinExistence type="predicted"/>
<dbReference type="PANTHER" id="PTHR37516">
    <property type="entry name" value="SCA1 COMPLEX SCAFFOLD PROTEIN SCAA"/>
    <property type="match status" value="1"/>
</dbReference>
<protein>
    <submittedName>
        <fullName evidence="2">Uncharacterized protein</fullName>
    </submittedName>
</protein>
<dbReference type="Proteomes" id="UP001470230">
    <property type="component" value="Unassembled WGS sequence"/>
</dbReference>
<evidence type="ECO:0000313" key="3">
    <source>
        <dbReference type="Proteomes" id="UP001470230"/>
    </source>
</evidence>
<dbReference type="InterPro" id="IPR037474">
    <property type="entry name" value="ScaA"/>
</dbReference>
<gene>
    <name evidence="2" type="ORF">M9Y10_045207</name>
</gene>
<feature type="compositionally biased region" description="Basic and acidic residues" evidence="1">
    <location>
        <begin position="499"/>
        <end position="509"/>
    </location>
</feature>
<keyword evidence="3" id="KW-1185">Reference proteome</keyword>
<dbReference type="PANTHER" id="PTHR37516:SF1">
    <property type="entry name" value="SCA1 COMPLEX SCAFFOLD PROTEIN SCAA"/>
    <property type="match status" value="1"/>
</dbReference>
<organism evidence="2 3">
    <name type="scientific">Tritrichomonas musculus</name>
    <dbReference type="NCBI Taxonomy" id="1915356"/>
    <lineage>
        <taxon>Eukaryota</taxon>
        <taxon>Metamonada</taxon>
        <taxon>Parabasalia</taxon>
        <taxon>Tritrichomonadida</taxon>
        <taxon>Tritrichomonadidae</taxon>
        <taxon>Tritrichomonas</taxon>
    </lineage>
</organism>
<feature type="compositionally biased region" description="Acidic residues" evidence="1">
    <location>
        <begin position="487"/>
        <end position="498"/>
    </location>
</feature>
<evidence type="ECO:0000256" key="1">
    <source>
        <dbReference type="SAM" id="MobiDB-lite"/>
    </source>
</evidence>
<evidence type="ECO:0000313" key="2">
    <source>
        <dbReference type="EMBL" id="KAK8882565.1"/>
    </source>
</evidence>
<feature type="region of interest" description="Disordered" evidence="1">
    <location>
        <begin position="484"/>
        <end position="545"/>
    </location>
</feature>
<reference evidence="2 3" key="1">
    <citation type="submission" date="2024-04" db="EMBL/GenBank/DDBJ databases">
        <title>Tritrichomonas musculus Genome.</title>
        <authorList>
            <person name="Alves-Ferreira E."/>
            <person name="Grigg M."/>
            <person name="Lorenzi H."/>
            <person name="Galac M."/>
        </authorList>
    </citation>
    <scope>NUCLEOTIDE SEQUENCE [LARGE SCALE GENOMIC DNA]</scope>
    <source>
        <strain evidence="2 3">EAF2021</strain>
    </source>
</reference>
<name>A0ABR2JUS4_9EUKA</name>
<sequence>MSISHSSSITLPTTLGLDCSFEVPTFSNQVEITKDENSEPLFLDSYGNAYDKNYLLIPSSPISGQMIKNNKSQEKKKIAPFPDPTNFKSKIEFENACIHWKNNIQNFFSGKSLPHSIISYFYYPSLPSIFIPGTPQHRAFKSKIHPPIPFNLLKLFELLSKDDPIDGDEPFPKQTPNRDIVKYSDQVTSDPQWQTQLIPQEPMPFLYNTFEEYENAYKKWANIVSKSNPKVKTNFISNSQSKSEKSSFLTIPPAKNFQSFLKIDYVTQEKNNPDIIKKRTRFGKKHPKLIKKQDNPFQWVEDAKSNYIKNNSTKNRKSDQKEMSFFERRKISKYLKSIYKGINNLDESSESNESLNPCSRYYFIGFDGEKFINDFKEFGIDTRSIQSSSPIYVNSIIPTSPTANTELAGAFISISTSSKSQKSTDSNTKSKNLMTDERFKRISRILDIEFDGEILKHAFHETSSYKISRRTLFKKANSVEIATGTNSEEEEVANDDDSGNEKIQEEPTSKKKKKSRKDKKEEMDAPDDNNVSFELGKPPPNSSPIAYQMKKISTQLKDRTPTTKPRHHKSSMMSILEFFKAFFTPKKFIKYLKVFFNEMDYRKFQRMGFLLPYIVTDTFIDSVIKNLLKNSKTSDLSEKVNNDSIESIWKFYYFTTHLLVFENHPRRTIFKPETNDEFSLSVTQLYYLDLILTWSKITYYMQQLIRKNCRTIELKLVSYLRSSKEIRFKYFSNETIQNTNLIEMVVEMSSTQIFNCFLLTDSHGPVMKIINDLALSKKGRKLLLRITYNSGGNGIFDFISMKGLYLDKSTSSSFTADVFSILLYNFYYHMVKLKASYNPAVHFQLFDQTKFINPIIAASRVICNTDIKMVEQLFLIYRDLAKDVALNEAHPFEKRLISLNYFFDIDQSAKILITTPEFTEKLANSLSIENNTKELLIAWKIVNKALSNDSTVYLLNDKFILNALITVLPDSTNPTVIYEYVSFLIALWCRTSNPYISESIVNNFIRSIGRLSCMIGTAKTKFVEYPLVQNLINKFKLLVLSTSNAKLSPFVDLFKKHLGLEL</sequence>
<comment type="caution">
    <text evidence="2">The sequence shown here is derived from an EMBL/GenBank/DDBJ whole genome shotgun (WGS) entry which is preliminary data.</text>
</comment>